<accession>Q751J6</accession>
<evidence type="ECO:0000313" key="2">
    <source>
        <dbReference type="Proteomes" id="UP000000591"/>
    </source>
</evidence>
<keyword evidence="2" id="KW-1185">Reference proteome</keyword>
<reference evidence="2" key="2">
    <citation type="journal article" date="2013" name="G3 (Bethesda)">
        <title>Genomes of Ashbya fungi isolated from insects reveal four mating-type loci, numerous translocations, lack of transposons, and distinct gene duplications.</title>
        <authorList>
            <person name="Dietrich F.S."/>
            <person name="Voegeli S."/>
            <person name="Kuo S."/>
            <person name="Philippsen P."/>
        </authorList>
    </citation>
    <scope>GENOME REANNOTATION</scope>
    <source>
        <strain evidence="2">ATCC 10895 / CBS 109.51 / FGSC 9923 / NRRL Y-1056</strain>
    </source>
</reference>
<dbReference type="OMA" id="DDRPIRC"/>
<dbReference type="eggNOG" id="ENOG502SEHH">
    <property type="taxonomic scope" value="Eukaryota"/>
</dbReference>
<reference evidence="1 2" key="1">
    <citation type="journal article" date="2004" name="Science">
        <title>The Ashbya gossypii genome as a tool for mapping the ancient Saccharomyces cerevisiae genome.</title>
        <authorList>
            <person name="Dietrich F.S."/>
            <person name="Voegeli S."/>
            <person name="Brachat S."/>
            <person name="Lerch A."/>
            <person name="Gates K."/>
            <person name="Steiner S."/>
            <person name="Mohr C."/>
            <person name="Pohlmann R."/>
            <person name="Luedi P."/>
            <person name="Choi S."/>
            <person name="Wing R.A."/>
            <person name="Flavier A."/>
            <person name="Gaffney T.D."/>
            <person name="Philippsen P."/>
        </authorList>
    </citation>
    <scope>NUCLEOTIDE SEQUENCE [LARGE SCALE GENOMIC DNA]</scope>
    <source>
        <strain evidence="2">ATCC 10895 / CBS 109.51 / FGSC 9923 / NRRL Y-1056</strain>
    </source>
</reference>
<name>Q751J6_EREGS</name>
<dbReference type="GeneID" id="4622670"/>
<dbReference type="KEGG" id="ago:AGOS_AGL290C"/>
<dbReference type="Proteomes" id="UP000000591">
    <property type="component" value="Chromosome VII"/>
</dbReference>
<dbReference type="InParanoid" id="Q751J6"/>
<sequence>MSDNKSRRKPFYNNHVRRSRAIGCSAVASAAGVVMRSASQQVYGTETAEALCSNTKLTKRLLDFHLKRGRWKSKKRRPLKIEDFLDNGLKHIRSGIYAGSQDDRPIRCSMRGIKHLYYVSPRVLCMCRWCSLRPSPLRSEITTYSDDESMYLQLLGRWNAGYFQYCGDEVYGRQHNSLIRML</sequence>
<dbReference type="OrthoDB" id="4047389at2759"/>
<gene>
    <name evidence="1" type="ORF">AGOS_AGL290C</name>
</gene>
<dbReference type="RefSeq" id="NP_986377.1">
    <property type="nucleotide sequence ID" value="NM_211439.1"/>
</dbReference>
<proteinExistence type="predicted"/>
<dbReference type="AlphaFoldDB" id="Q751J6"/>
<protein>
    <submittedName>
        <fullName evidence="1">AGL290Cp</fullName>
    </submittedName>
</protein>
<evidence type="ECO:0000313" key="1">
    <source>
        <dbReference type="EMBL" id="AAS54201.1"/>
    </source>
</evidence>
<dbReference type="HOGENOM" id="CLU_1489011_0_0_1"/>
<organism evidence="1 2">
    <name type="scientific">Eremothecium gossypii (strain ATCC 10895 / CBS 109.51 / FGSC 9923 / NRRL Y-1056)</name>
    <name type="common">Yeast</name>
    <name type="synonym">Ashbya gossypii</name>
    <dbReference type="NCBI Taxonomy" id="284811"/>
    <lineage>
        <taxon>Eukaryota</taxon>
        <taxon>Fungi</taxon>
        <taxon>Dikarya</taxon>
        <taxon>Ascomycota</taxon>
        <taxon>Saccharomycotina</taxon>
        <taxon>Saccharomycetes</taxon>
        <taxon>Saccharomycetales</taxon>
        <taxon>Saccharomycetaceae</taxon>
        <taxon>Eremothecium</taxon>
    </lineage>
</organism>
<dbReference type="EMBL" id="AE016820">
    <property type="protein sequence ID" value="AAS54201.1"/>
    <property type="molecule type" value="Genomic_DNA"/>
</dbReference>